<comment type="caution">
    <text evidence="2">The sequence shown here is derived from an EMBL/GenBank/DDBJ whole genome shotgun (WGS) entry which is preliminary data.</text>
</comment>
<evidence type="ECO:0000313" key="2">
    <source>
        <dbReference type="EMBL" id="MFC6870403.1"/>
    </source>
</evidence>
<sequence length="147" mass="15016">MNTVDPITATYAHDDADWTITVSGLGKELTDRAPGIIAARDRADQLVEKVAPERGGRTVVHLLNGSALDFTAAYIEARLTTPATQSTDSGSTDSGSTDSASASGKDATEETAKMKPEATGANTESSADSADASERKEPAVATAASAS</sequence>
<dbReference type="EMBL" id="JBHSXX010000001">
    <property type="protein sequence ID" value="MFC6870403.1"/>
    <property type="molecule type" value="Genomic_DNA"/>
</dbReference>
<keyword evidence="3" id="KW-1185">Reference proteome</keyword>
<organism evidence="2 3">
    <name type="scientific">Haloechinothrix salitolerans</name>
    <dbReference type="NCBI Taxonomy" id="926830"/>
    <lineage>
        <taxon>Bacteria</taxon>
        <taxon>Bacillati</taxon>
        <taxon>Actinomycetota</taxon>
        <taxon>Actinomycetes</taxon>
        <taxon>Pseudonocardiales</taxon>
        <taxon>Pseudonocardiaceae</taxon>
        <taxon>Haloechinothrix</taxon>
    </lineage>
</organism>
<proteinExistence type="predicted"/>
<feature type="compositionally biased region" description="Low complexity" evidence="1">
    <location>
        <begin position="86"/>
        <end position="105"/>
    </location>
</feature>
<evidence type="ECO:0000313" key="3">
    <source>
        <dbReference type="Proteomes" id="UP001596337"/>
    </source>
</evidence>
<gene>
    <name evidence="2" type="ORF">ACFQGD_25020</name>
</gene>
<dbReference type="RefSeq" id="WP_345395191.1">
    <property type="nucleotide sequence ID" value="NZ_BAABLA010000023.1"/>
</dbReference>
<feature type="compositionally biased region" description="Basic and acidic residues" evidence="1">
    <location>
        <begin position="106"/>
        <end position="116"/>
    </location>
</feature>
<reference evidence="3" key="1">
    <citation type="journal article" date="2019" name="Int. J. Syst. Evol. Microbiol.">
        <title>The Global Catalogue of Microorganisms (GCM) 10K type strain sequencing project: providing services to taxonomists for standard genome sequencing and annotation.</title>
        <authorList>
            <consortium name="The Broad Institute Genomics Platform"/>
            <consortium name="The Broad Institute Genome Sequencing Center for Infectious Disease"/>
            <person name="Wu L."/>
            <person name="Ma J."/>
        </authorList>
    </citation>
    <scope>NUCLEOTIDE SEQUENCE [LARGE SCALE GENOMIC DNA]</scope>
    <source>
        <strain evidence="3">KCTC 32255</strain>
    </source>
</reference>
<dbReference type="Proteomes" id="UP001596337">
    <property type="component" value="Unassembled WGS sequence"/>
</dbReference>
<protein>
    <recommendedName>
        <fullName evidence="4">DUF2188 domain-containing protein</fullName>
    </recommendedName>
</protein>
<name>A0ABW2C5J2_9PSEU</name>
<accession>A0ABW2C5J2</accession>
<evidence type="ECO:0008006" key="4">
    <source>
        <dbReference type="Google" id="ProtNLM"/>
    </source>
</evidence>
<feature type="region of interest" description="Disordered" evidence="1">
    <location>
        <begin position="81"/>
        <end position="147"/>
    </location>
</feature>
<evidence type="ECO:0000256" key="1">
    <source>
        <dbReference type="SAM" id="MobiDB-lite"/>
    </source>
</evidence>